<dbReference type="PANTHER" id="PTHR30055">
    <property type="entry name" value="HTH-TYPE TRANSCRIPTIONAL REGULATOR RUTR"/>
    <property type="match status" value="1"/>
</dbReference>
<keyword evidence="2 4" id="KW-0238">DNA-binding</keyword>
<evidence type="ECO:0000256" key="2">
    <source>
        <dbReference type="ARBA" id="ARBA00023125"/>
    </source>
</evidence>
<gene>
    <name evidence="7" type="ORF">SAMN05444167_0436</name>
</gene>
<evidence type="ECO:0000313" key="8">
    <source>
        <dbReference type="Proteomes" id="UP000182427"/>
    </source>
</evidence>
<keyword evidence="1" id="KW-0805">Transcription regulation</keyword>
<evidence type="ECO:0000256" key="4">
    <source>
        <dbReference type="PROSITE-ProRule" id="PRU00335"/>
    </source>
</evidence>
<dbReference type="RefSeq" id="WP_083343700.1">
    <property type="nucleotide sequence ID" value="NZ_LT629690.1"/>
</dbReference>
<dbReference type="Gene3D" id="1.10.357.10">
    <property type="entry name" value="Tetracycline Repressor, domain 2"/>
    <property type="match status" value="1"/>
</dbReference>
<name>A0A1G7FSJ6_9BACT</name>
<dbReference type="PROSITE" id="PS50977">
    <property type="entry name" value="HTH_TETR_2"/>
    <property type="match status" value="1"/>
</dbReference>
<dbReference type="GO" id="GO:0000976">
    <property type="term" value="F:transcription cis-regulatory region binding"/>
    <property type="evidence" value="ECO:0007669"/>
    <property type="project" value="TreeGrafter"/>
</dbReference>
<feature type="region of interest" description="Disordered" evidence="5">
    <location>
        <begin position="200"/>
        <end position="220"/>
    </location>
</feature>
<keyword evidence="8" id="KW-1185">Reference proteome</keyword>
<keyword evidence="3" id="KW-0804">Transcription</keyword>
<evidence type="ECO:0000259" key="6">
    <source>
        <dbReference type="PROSITE" id="PS50977"/>
    </source>
</evidence>
<feature type="DNA-binding region" description="H-T-H motif" evidence="4">
    <location>
        <begin position="41"/>
        <end position="60"/>
    </location>
</feature>
<protein>
    <submittedName>
        <fullName evidence="7">Transcriptional regulator, TetR family</fullName>
    </submittedName>
</protein>
<dbReference type="OrthoDB" id="9795011at2"/>
<dbReference type="GO" id="GO:0003700">
    <property type="term" value="F:DNA-binding transcription factor activity"/>
    <property type="evidence" value="ECO:0007669"/>
    <property type="project" value="TreeGrafter"/>
</dbReference>
<dbReference type="PANTHER" id="PTHR30055:SF234">
    <property type="entry name" value="HTH-TYPE TRANSCRIPTIONAL REGULATOR BETI"/>
    <property type="match status" value="1"/>
</dbReference>
<dbReference type="InterPro" id="IPR009057">
    <property type="entry name" value="Homeodomain-like_sf"/>
</dbReference>
<evidence type="ECO:0000256" key="3">
    <source>
        <dbReference type="ARBA" id="ARBA00023163"/>
    </source>
</evidence>
<accession>A0A1G7FSJ6</accession>
<reference evidence="7 8" key="1">
    <citation type="submission" date="2016-10" db="EMBL/GenBank/DDBJ databases">
        <authorList>
            <person name="de Groot N.N."/>
        </authorList>
    </citation>
    <scope>NUCLEOTIDE SEQUENCE [LARGE SCALE GENOMIC DNA]</scope>
    <source>
        <strain evidence="7 8">GAS232</strain>
    </source>
</reference>
<dbReference type="Proteomes" id="UP000182427">
    <property type="component" value="Chromosome I"/>
</dbReference>
<dbReference type="InterPro" id="IPR001647">
    <property type="entry name" value="HTH_TetR"/>
</dbReference>
<dbReference type="EMBL" id="LT629690">
    <property type="protein sequence ID" value="SDE78876.1"/>
    <property type="molecule type" value="Genomic_DNA"/>
</dbReference>
<dbReference type="SUPFAM" id="SSF46689">
    <property type="entry name" value="Homeodomain-like"/>
    <property type="match status" value="1"/>
</dbReference>
<evidence type="ECO:0000256" key="5">
    <source>
        <dbReference type="SAM" id="MobiDB-lite"/>
    </source>
</evidence>
<evidence type="ECO:0000313" key="7">
    <source>
        <dbReference type="EMBL" id="SDE78876.1"/>
    </source>
</evidence>
<dbReference type="InterPro" id="IPR050109">
    <property type="entry name" value="HTH-type_TetR-like_transc_reg"/>
</dbReference>
<sequence>MNTEPRSYSSPLRQQQMEDTRQRIVEAALTLISEQPQEAFSHEEIARRAGIALRTVYRHFPSRPELLDAVWKTSDSQLELSHYPDTEADMLAAVEPVYARMDAHAPLMRGLLRSNAGQEMRRRDNERRRAAMERALAPATAHLDAAGKRGVLGIFQSIFSGRAWETMRDRAHLQEGEPARATEWAMRTLLAQLYRDQKVSAREGQRHAKPAAKRAAKNKA</sequence>
<dbReference type="PRINTS" id="PR00455">
    <property type="entry name" value="HTHTETR"/>
</dbReference>
<proteinExistence type="predicted"/>
<organism evidence="7 8">
    <name type="scientific">Terriglobus roseus</name>
    <dbReference type="NCBI Taxonomy" id="392734"/>
    <lineage>
        <taxon>Bacteria</taxon>
        <taxon>Pseudomonadati</taxon>
        <taxon>Acidobacteriota</taxon>
        <taxon>Terriglobia</taxon>
        <taxon>Terriglobales</taxon>
        <taxon>Acidobacteriaceae</taxon>
        <taxon>Terriglobus</taxon>
    </lineage>
</organism>
<dbReference type="Pfam" id="PF00440">
    <property type="entry name" value="TetR_N"/>
    <property type="match status" value="1"/>
</dbReference>
<feature type="domain" description="HTH tetR-type" evidence="6">
    <location>
        <begin position="18"/>
        <end position="78"/>
    </location>
</feature>
<feature type="compositionally biased region" description="Basic residues" evidence="5">
    <location>
        <begin position="207"/>
        <end position="220"/>
    </location>
</feature>
<evidence type="ECO:0000256" key="1">
    <source>
        <dbReference type="ARBA" id="ARBA00023015"/>
    </source>
</evidence>
<dbReference type="AlphaFoldDB" id="A0A1G7FSJ6"/>